<evidence type="ECO:0000256" key="6">
    <source>
        <dbReference type="ARBA" id="ARBA00023004"/>
    </source>
</evidence>
<keyword evidence="3 9" id="KW-0004">4Fe-4S</keyword>
<evidence type="ECO:0000313" key="12">
    <source>
        <dbReference type="Proteomes" id="UP000277928"/>
    </source>
</evidence>
<comment type="domain">
    <text evidence="9">The twin Cx2C motifs are involved in the recognition by the mitochondrial MIA40-ERV1 disulfide relay system. The formation of 2 disulfide bonds in the Cx2C motifs through dithiol/disulfide exchange reactions effectively traps the protein in the mitochondrial intermembrane space.</text>
</comment>
<evidence type="ECO:0000313" key="11">
    <source>
        <dbReference type="EMBL" id="VDK68534.1"/>
    </source>
</evidence>
<comment type="cofactor">
    <cofactor evidence="1 9">
        <name>[4Fe-4S] cluster</name>
        <dbReference type="ChEBI" id="CHEBI:49883"/>
    </cofactor>
</comment>
<dbReference type="OrthoDB" id="311633at2759"/>
<name>A0A3P6TQB5_LITSI</name>
<evidence type="ECO:0000256" key="7">
    <source>
        <dbReference type="ARBA" id="ARBA00023014"/>
    </source>
</evidence>
<keyword evidence="7 9" id="KW-0411">Iron-sulfur</keyword>
<keyword evidence="4 9" id="KW-0963">Cytoplasm</keyword>
<dbReference type="EMBL" id="UYRX01000011">
    <property type="protein sequence ID" value="VDK68534.1"/>
    <property type="molecule type" value="Genomic_DNA"/>
</dbReference>
<comment type="caution">
    <text evidence="9">Lacks conserved residue(s) required for the propagation of feature annotation.</text>
</comment>
<dbReference type="PANTHER" id="PTHR13273">
    <property type="entry name" value="ANAMORSIN"/>
    <property type="match status" value="1"/>
</dbReference>
<feature type="binding site" evidence="9">
    <location>
        <position position="235"/>
    </location>
    <ligand>
        <name>[4Fe-4S] cluster</name>
        <dbReference type="ChEBI" id="CHEBI:49883"/>
    </ligand>
</feature>
<dbReference type="STRING" id="42156.A0A3P6TQB5"/>
<evidence type="ECO:0000256" key="2">
    <source>
        <dbReference type="ARBA" id="ARBA00008169"/>
    </source>
</evidence>
<comment type="domain">
    <text evidence="9">The N-terminal domain has structural similarity with S-adenosyl-L-methionine-dependent methyltransferases, but does not bind S-adenosyl-L-methionine. It is required for correct assembly of the 2 Fe-S clusters.</text>
</comment>
<evidence type="ECO:0000256" key="4">
    <source>
        <dbReference type="ARBA" id="ARBA00022490"/>
    </source>
</evidence>
<dbReference type="GO" id="GO:0051539">
    <property type="term" value="F:4 iron, 4 sulfur cluster binding"/>
    <property type="evidence" value="ECO:0007669"/>
    <property type="project" value="UniProtKB-KW"/>
</dbReference>
<feature type="domain" description="Anamorsin C-terminal" evidence="10">
    <location>
        <begin position="208"/>
        <end position="248"/>
    </location>
</feature>
<dbReference type="InterPro" id="IPR007785">
    <property type="entry name" value="Anamorsin"/>
</dbReference>
<evidence type="ECO:0000256" key="5">
    <source>
        <dbReference type="ARBA" id="ARBA00022723"/>
    </source>
</evidence>
<protein>
    <recommendedName>
        <fullName evidence="9">Anamorsin homolog</fullName>
    </recommendedName>
    <alternativeName>
        <fullName evidence="9">Fe-S cluster assembly protein DRE2 homolog</fullName>
    </alternativeName>
</protein>
<proteinExistence type="inferred from homology"/>
<evidence type="ECO:0000256" key="1">
    <source>
        <dbReference type="ARBA" id="ARBA00001966"/>
    </source>
</evidence>
<comment type="function">
    <text evidence="9">Component of the cytosolic iron-sulfur (Fe-S) protein assembly (CIA) machinery. Required for the maturation of extramitochondrial Fe-S proteins. Part of an electron transfer chain functioning in an early step of cytosolic Fe-S biogenesis, facilitating the de novo assembly of a [4Fe-4S] cluster on the cytosolic Fe-S scaffold complex. Electrons are transferred from NADPH via a FAD- and FMN-containing diflavin oxidoreductase. Together with the diflavin oxidoreductase, also required for the assembly of the diferric tyrosyl radical cofactor of ribonucleotide reductase (RNR), probably by providing electrons for reduction during radical cofactor maturation in the catalytic small subunit.</text>
</comment>
<keyword evidence="8 9" id="KW-0496">Mitochondrion</keyword>
<dbReference type="AlphaFoldDB" id="A0A3P6TQB5"/>
<dbReference type="PANTHER" id="PTHR13273:SF14">
    <property type="entry name" value="ANAMORSIN"/>
    <property type="match status" value="1"/>
</dbReference>
<dbReference type="HAMAP" id="MF_03115">
    <property type="entry name" value="Anamorsin"/>
    <property type="match status" value="1"/>
</dbReference>
<dbReference type="GO" id="GO:0051537">
    <property type="term" value="F:2 iron, 2 sulfur cluster binding"/>
    <property type="evidence" value="ECO:0007669"/>
    <property type="project" value="UniProtKB-UniRule"/>
</dbReference>
<dbReference type="OMA" id="KRRPCKN"/>
<organism evidence="11 12">
    <name type="scientific">Litomosoides sigmodontis</name>
    <name type="common">Filarial nematode worm</name>
    <dbReference type="NCBI Taxonomy" id="42156"/>
    <lineage>
        <taxon>Eukaryota</taxon>
        <taxon>Metazoa</taxon>
        <taxon>Ecdysozoa</taxon>
        <taxon>Nematoda</taxon>
        <taxon>Chromadorea</taxon>
        <taxon>Rhabditida</taxon>
        <taxon>Spirurina</taxon>
        <taxon>Spiruromorpha</taxon>
        <taxon>Filarioidea</taxon>
        <taxon>Onchocercidae</taxon>
        <taxon>Litomosoides</taxon>
    </lineage>
</organism>
<evidence type="ECO:0000256" key="3">
    <source>
        <dbReference type="ARBA" id="ARBA00022485"/>
    </source>
</evidence>
<evidence type="ECO:0000256" key="9">
    <source>
        <dbReference type="HAMAP-Rule" id="MF_03115"/>
    </source>
</evidence>
<keyword evidence="6 9" id="KW-0408">Iron</keyword>
<keyword evidence="5 9" id="KW-0479">Metal-binding</keyword>
<evidence type="ECO:0000259" key="10">
    <source>
        <dbReference type="Pfam" id="PF05093"/>
    </source>
</evidence>
<accession>A0A3P6TQB5</accession>
<feature type="region of interest" description="Fe-S binding site B" evidence="9">
    <location>
        <begin position="221"/>
        <end position="235"/>
    </location>
</feature>
<dbReference type="GO" id="GO:0016226">
    <property type="term" value="P:iron-sulfur cluster assembly"/>
    <property type="evidence" value="ECO:0007669"/>
    <property type="project" value="UniProtKB-UniRule"/>
</dbReference>
<keyword evidence="12" id="KW-1185">Reference proteome</keyword>
<dbReference type="InterPro" id="IPR046408">
    <property type="entry name" value="CIAPIN1"/>
</dbReference>
<feature type="binding site" evidence="9">
    <location>
        <position position="221"/>
    </location>
    <ligand>
        <name>[4Fe-4S] cluster</name>
        <dbReference type="ChEBI" id="CHEBI:49883"/>
    </ligand>
</feature>
<evidence type="ECO:0000256" key="8">
    <source>
        <dbReference type="ARBA" id="ARBA00023128"/>
    </source>
</evidence>
<sequence>MDLSRFISTVDSNSEILLLHEANMNKLLDDFNVSMEQLSTRFKKLTVFIPNDKHNGADIKQEIYDVVIVVTFSAAIEHLLRLAFLSAKPNSEVKVITRYDDEVKILREIKLAGFLRTMKIYNDIWKAYSCEKPNVNVGATVSLKLPPPNKKWNVWNINVVDDDLVDEDTLLQEEDYAKPTTSLPKGEMKKRRPCKNCTCGLAEVVESEKITEQVEPVKSSCGNCGLGDAFRCSICPYWGLPPFKPGEEGRIKLGTVDDI</sequence>
<reference evidence="11 12" key="1">
    <citation type="submission" date="2018-08" db="EMBL/GenBank/DDBJ databases">
        <authorList>
            <person name="Laetsch R D."/>
            <person name="Stevens L."/>
            <person name="Kumar S."/>
            <person name="Blaxter L. M."/>
        </authorList>
    </citation>
    <scope>NUCLEOTIDE SEQUENCE [LARGE SCALE GENOMIC DNA]</scope>
</reference>
<comment type="subunit">
    <text evidence="9">Monomer.</text>
</comment>
<dbReference type="GO" id="GO:0009055">
    <property type="term" value="F:electron transfer activity"/>
    <property type="evidence" value="ECO:0007669"/>
    <property type="project" value="UniProtKB-UniRule"/>
</dbReference>
<comment type="similarity">
    <text evidence="2 9">Belongs to the anamorsin family.</text>
</comment>
<feature type="binding site" evidence="9">
    <location>
        <position position="224"/>
    </location>
    <ligand>
        <name>[4Fe-4S] cluster</name>
        <dbReference type="ChEBI" id="CHEBI:49883"/>
    </ligand>
</feature>
<comment type="domain">
    <text evidence="9">The C-terminal domain binds 2 Fe-S clusters but is otherwise mostly in an intrinsically disordered conformation.</text>
</comment>
<dbReference type="GO" id="GO:0046872">
    <property type="term" value="F:metal ion binding"/>
    <property type="evidence" value="ECO:0007669"/>
    <property type="project" value="UniProtKB-KW"/>
</dbReference>
<dbReference type="GO" id="GO:0005758">
    <property type="term" value="C:mitochondrial intermembrane space"/>
    <property type="evidence" value="ECO:0007669"/>
    <property type="project" value="UniProtKB-SubCell"/>
</dbReference>
<feature type="short sequence motif" description="Cx2C motif 2" evidence="9">
    <location>
        <begin position="232"/>
        <end position="235"/>
    </location>
</feature>
<gene>
    <name evidence="11" type="ORF">NLS_LOCUS470</name>
</gene>
<dbReference type="Pfam" id="PF05093">
    <property type="entry name" value="CIAPIN1"/>
    <property type="match status" value="1"/>
</dbReference>
<feature type="binding site" evidence="9">
    <location>
        <position position="232"/>
    </location>
    <ligand>
        <name>[4Fe-4S] cluster</name>
        <dbReference type="ChEBI" id="CHEBI:49883"/>
    </ligand>
</feature>
<dbReference type="Proteomes" id="UP000277928">
    <property type="component" value="Unassembled WGS sequence"/>
</dbReference>
<feature type="short sequence motif" description="Cx2C motif 1" evidence="9">
    <location>
        <begin position="221"/>
        <end position="224"/>
    </location>
</feature>
<comment type="subcellular location">
    <subcellularLocation>
        <location evidence="9">Cytoplasm</location>
    </subcellularLocation>
    <subcellularLocation>
        <location evidence="9">Mitochondrion intermembrane space</location>
    </subcellularLocation>
</comment>